<proteinExistence type="predicted"/>
<organism evidence="1 2">
    <name type="scientific">Duganella sacchari</name>
    <dbReference type="NCBI Taxonomy" id="551987"/>
    <lineage>
        <taxon>Bacteria</taxon>
        <taxon>Pseudomonadati</taxon>
        <taxon>Pseudomonadota</taxon>
        <taxon>Betaproteobacteria</taxon>
        <taxon>Burkholderiales</taxon>
        <taxon>Oxalobacteraceae</taxon>
        <taxon>Telluria group</taxon>
        <taxon>Duganella</taxon>
    </lineage>
</organism>
<sequence length="246" mass="27642">MIKLLLNPTLKLGRDEDTAYLLSEIDYFRFPLAALPLLSQLQQPTAIDDIAPEQRDWLRQLGEQRLLINANCHQLPPAVVSYWLAKHYHPGFIKAQLELSVQFIGPQAAPYRARFAARYPECTVVDADGQLLVYVTHDLLRCEIDPALEQQGVPIVLIKTGGMKQSIGPVLTRALRYSELQAAISRPFDADLSVAVPDSVQDTADAILLSELYHLRVQAGLHLAINHVVEWNMARLSKKHWKVKPA</sequence>
<name>A0A1M7PKM0_9BURK</name>
<protein>
    <submittedName>
        <fullName evidence="1">Uncharacterized protein</fullName>
    </submittedName>
</protein>
<dbReference type="AlphaFoldDB" id="A0A1M7PKM0"/>
<dbReference type="STRING" id="551987.SAMN05192549_105175"/>
<dbReference type="RefSeq" id="WP_072784933.1">
    <property type="nucleotide sequence ID" value="NZ_FRCX01000005.1"/>
</dbReference>
<evidence type="ECO:0000313" key="2">
    <source>
        <dbReference type="Proteomes" id="UP000184339"/>
    </source>
</evidence>
<dbReference type="Proteomes" id="UP000184339">
    <property type="component" value="Unassembled WGS sequence"/>
</dbReference>
<evidence type="ECO:0000313" key="1">
    <source>
        <dbReference type="EMBL" id="SHN17767.1"/>
    </source>
</evidence>
<reference evidence="2" key="1">
    <citation type="submission" date="2016-11" db="EMBL/GenBank/DDBJ databases">
        <authorList>
            <person name="Varghese N."/>
            <person name="Submissions S."/>
        </authorList>
    </citation>
    <scope>NUCLEOTIDE SEQUENCE [LARGE SCALE GENOMIC DNA]</scope>
    <source>
        <strain evidence="2">Sac-22</strain>
    </source>
</reference>
<dbReference type="EMBL" id="FRCX01000005">
    <property type="protein sequence ID" value="SHN17767.1"/>
    <property type="molecule type" value="Genomic_DNA"/>
</dbReference>
<accession>A0A1M7PKM0</accession>
<gene>
    <name evidence="1" type="ORF">SAMN05192549_105175</name>
</gene>
<keyword evidence="2" id="KW-1185">Reference proteome</keyword>